<dbReference type="SMART" id="SM00052">
    <property type="entry name" value="EAL"/>
    <property type="match status" value="1"/>
</dbReference>
<dbReference type="Gene3D" id="3.20.20.450">
    <property type="entry name" value="EAL domain"/>
    <property type="match status" value="1"/>
</dbReference>
<name>A0ABS2MPQ0_9FIRM</name>
<accession>A0ABS2MPQ0</accession>
<dbReference type="InterPro" id="IPR014408">
    <property type="entry name" value="dGMP_Pdiesterase_EAL/HD-GYP"/>
</dbReference>
<protein>
    <submittedName>
        <fullName evidence="3">EAL and modified HD-GYP domain-containing signal transduction protein</fullName>
    </submittedName>
</protein>
<feature type="domain" description="HDOD" evidence="2">
    <location>
        <begin position="199"/>
        <end position="386"/>
    </location>
</feature>
<proteinExistence type="predicted"/>
<dbReference type="EMBL" id="JAFBDT010000004">
    <property type="protein sequence ID" value="MBM7561366.1"/>
    <property type="molecule type" value="Genomic_DNA"/>
</dbReference>
<dbReference type="SUPFAM" id="SSF141868">
    <property type="entry name" value="EAL domain-like"/>
    <property type="match status" value="1"/>
</dbReference>
<gene>
    <name evidence="3" type="ORF">JOC49_000886</name>
</gene>
<dbReference type="InterPro" id="IPR052340">
    <property type="entry name" value="RNase_Y/CdgJ"/>
</dbReference>
<organism evidence="3 4">
    <name type="scientific">Fusibacter tunisiensis</name>
    <dbReference type="NCBI Taxonomy" id="1008308"/>
    <lineage>
        <taxon>Bacteria</taxon>
        <taxon>Bacillati</taxon>
        <taxon>Bacillota</taxon>
        <taxon>Clostridia</taxon>
        <taxon>Eubacteriales</taxon>
        <taxon>Eubacteriales Family XII. Incertae Sedis</taxon>
        <taxon>Fusibacter</taxon>
    </lineage>
</organism>
<dbReference type="InterPro" id="IPR035919">
    <property type="entry name" value="EAL_sf"/>
</dbReference>
<dbReference type="PROSITE" id="PS51833">
    <property type="entry name" value="HDOD"/>
    <property type="match status" value="1"/>
</dbReference>
<keyword evidence="4" id="KW-1185">Reference proteome</keyword>
<comment type="caution">
    <text evidence="3">The sequence shown here is derived from an EMBL/GenBank/DDBJ whole genome shotgun (WGS) entry which is preliminary data.</text>
</comment>
<evidence type="ECO:0000313" key="3">
    <source>
        <dbReference type="EMBL" id="MBM7561366.1"/>
    </source>
</evidence>
<dbReference type="InterPro" id="IPR013976">
    <property type="entry name" value="HDOD"/>
</dbReference>
<reference evidence="3 4" key="1">
    <citation type="submission" date="2021-01" db="EMBL/GenBank/DDBJ databases">
        <title>Genomic Encyclopedia of Type Strains, Phase IV (KMG-IV): sequencing the most valuable type-strain genomes for metagenomic binning, comparative biology and taxonomic classification.</title>
        <authorList>
            <person name="Goeker M."/>
        </authorList>
    </citation>
    <scope>NUCLEOTIDE SEQUENCE [LARGE SCALE GENOMIC DNA]</scope>
    <source>
        <strain evidence="3 4">DSM 24436</strain>
    </source>
</reference>
<evidence type="ECO:0000313" key="4">
    <source>
        <dbReference type="Proteomes" id="UP000767854"/>
    </source>
</evidence>
<evidence type="ECO:0000259" key="1">
    <source>
        <dbReference type="PROSITE" id="PS50883"/>
    </source>
</evidence>
<evidence type="ECO:0000259" key="2">
    <source>
        <dbReference type="PROSITE" id="PS51833"/>
    </source>
</evidence>
<dbReference type="RefSeq" id="WP_204662805.1">
    <property type="nucleotide sequence ID" value="NZ_JAFBDT010000004.1"/>
</dbReference>
<dbReference type="Pfam" id="PF08668">
    <property type="entry name" value="HDOD"/>
    <property type="match status" value="1"/>
</dbReference>
<dbReference type="Proteomes" id="UP000767854">
    <property type="component" value="Unassembled WGS sequence"/>
</dbReference>
<dbReference type="Gene3D" id="1.10.3210.10">
    <property type="entry name" value="Hypothetical protein af1432"/>
    <property type="match status" value="1"/>
</dbReference>
<dbReference type="Pfam" id="PF00563">
    <property type="entry name" value="EAL"/>
    <property type="match status" value="1"/>
</dbReference>
<dbReference type="InterPro" id="IPR001633">
    <property type="entry name" value="EAL_dom"/>
</dbReference>
<dbReference type="PANTHER" id="PTHR33525">
    <property type="match status" value="1"/>
</dbReference>
<sequence>MNIFVARQPIFNTRKQVVAYEILYRSNFKNVYDVNQDADVATVSVVTDALTSFGLDKLTGGKRAFINFTDTLIKEDLPKLFKPDELVIEILETATVDRTLVEKCRELSDAGYQIALDDFAGGHGFDAVMPYVKILKVDFMVLKTAGRKYMAEKYEASDVLLLAEKVETIEDYNEALELGYKLFQGFFFERPVVYQGKGLSISTYKYLEILKETVNEEADFMKLTDIIESDLSLTYKLLRLINSPAFYTINEIKSVQHALTLLGIQEIRKWTTLIMLREIGEAKPNEVIRISLVRAVFAEKLAKCLIIEDRKTEAFLMGLFSVIDTLMEKPLYDILEDLPLSEDIKGALLGGDNTFHLILKMLKYYEVANWDMVIQICDLLGLDYDYVNELYMKSISEATHRMEQM</sequence>
<feature type="domain" description="EAL" evidence="1">
    <location>
        <begin position="1"/>
        <end position="205"/>
    </location>
</feature>
<dbReference type="PROSITE" id="PS50883">
    <property type="entry name" value="EAL"/>
    <property type="match status" value="1"/>
</dbReference>
<dbReference type="PIRSF" id="PIRSF003180">
    <property type="entry name" value="DiGMPpdiest_YuxH"/>
    <property type="match status" value="1"/>
</dbReference>
<dbReference type="PANTHER" id="PTHR33525:SF4">
    <property type="entry name" value="CYCLIC DI-GMP PHOSPHODIESTERASE CDGJ"/>
    <property type="match status" value="1"/>
</dbReference>
<dbReference type="SUPFAM" id="SSF109604">
    <property type="entry name" value="HD-domain/PDEase-like"/>
    <property type="match status" value="1"/>
</dbReference>